<evidence type="ECO:0000256" key="3">
    <source>
        <dbReference type="ARBA" id="ARBA00023163"/>
    </source>
</evidence>
<comment type="caution">
    <text evidence="6">The sequence shown here is derived from an EMBL/GenBank/DDBJ whole genome shotgun (WGS) entry which is preliminary data.</text>
</comment>
<organism evidence="6 7">
    <name type="scientific">Serratia marcescens</name>
    <dbReference type="NCBI Taxonomy" id="615"/>
    <lineage>
        <taxon>Bacteria</taxon>
        <taxon>Pseudomonadati</taxon>
        <taxon>Pseudomonadota</taxon>
        <taxon>Gammaproteobacteria</taxon>
        <taxon>Enterobacterales</taxon>
        <taxon>Yersiniaceae</taxon>
        <taxon>Serratia</taxon>
    </lineage>
</organism>
<dbReference type="PROSITE" id="PS50937">
    <property type="entry name" value="HTH_MERR_2"/>
    <property type="match status" value="1"/>
</dbReference>
<dbReference type="PRINTS" id="PR00040">
    <property type="entry name" value="HTHMERR"/>
</dbReference>
<evidence type="ECO:0000313" key="7">
    <source>
        <dbReference type="Proteomes" id="UP000185770"/>
    </source>
</evidence>
<keyword evidence="2" id="KW-0238">DNA-binding</keyword>
<dbReference type="RefSeq" id="WP_073531638.1">
    <property type="nucleotide sequence ID" value="NZ_MJAO01000007.1"/>
</dbReference>
<proteinExistence type="predicted"/>
<dbReference type="Pfam" id="PF13411">
    <property type="entry name" value="MerR_1"/>
    <property type="match status" value="1"/>
</dbReference>
<dbReference type="GO" id="GO:0003677">
    <property type="term" value="F:DNA binding"/>
    <property type="evidence" value="ECO:0007669"/>
    <property type="project" value="UniProtKB-KW"/>
</dbReference>
<dbReference type="GO" id="GO:0003700">
    <property type="term" value="F:DNA-binding transcription factor activity"/>
    <property type="evidence" value="ECO:0007669"/>
    <property type="project" value="InterPro"/>
</dbReference>
<dbReference type="InterPro" id="IPR047057">
    <property type="entry name" value="MerR_fam"/>
</dbReference>
<dbReference type="EMBL" id="MJAO01000007">
    <property type="protein sequence ID" value="OKB67187.1"/>
    <property type="molecule type" value="Genomic_DNA"/>
</dbReference>
<dbReference type="PANTHER" id="PTHR30204:SF94">
    <property type="entry name" value="HEAVY METAL-DEPENDENT TRANSCRIPTIONAL REGULATOR HI_0293-RELATED"/>
    <property type="match status" value="1"/>
</dbReference>
<evidence type="ECO:0000313" key="6">
    <source>
        <dbReference type="EMBL" id="OKB67187.1"/>
    </source>
</evidence>
<sequence>MKIGDLAKATGLSPSRIRFYEAEGLINPPPRQANGYRNYSPDTAGVLKIIDNAQRAGFSLEQIRHFLPRGRENWDHTGLMQSLKTRVAEIERLQHQLAQNKRDLLALIANIENRPDDLSCEDNMQRLVGQLPDTAASGD</sequence>
<keyword evidence="4" id="KW-0175">Coiled coil</keyword>
<dbReference type="InterPro" id="IPR000551">
    <property type="entry name" value="MerR-type_HTH_dom"/>
</dbReference>
<name>A0A1Q4P245_SERMA</name>
<dbReference type="PROSITE" id="PS00552">
    <property type="entry name" value="HTH_MERR_1"/>
    <property type="match status" value="1"/>
</dbReference>
<evidence type="ECO:0000256" key="4">
    <source>
        <dbReference type="SAM" id="Coils"/>
    </source>
</evidence>
<feature type="domain" description="HTH merR-type" evidence="5">
    <location>
        <begin position="1"/>
        <end position="69"/>
    </location>
</feature>
<accession>A0A1Q4P245</accession>
<dbReference type="OrthoDB" id="9808480at2"/>
<dbReference type="PANTHER" id="PTHR30204">
    <property type="entry name" value="REDOX-CYCLING DRUG-SENSING TRANSCRIPTIONAL ACTIVATOR SOXR"/>
    <property type="match status" value="1"/>
</dbReference>
<evidence type="ECO:0000256" key="2">
    <source>
        <dbReference type="ARBA" id="ARBA00023125"/>
    </source>
</evidence>
<protein>
    <submittedName>
        <fullName evidence="6">MerR family transcriptional regulator</fullName>
    </submittedName>
</protein>
<gene>
    <name evidence="6" type="ORF">BHU62_09035</name>
</gene>
<dbReference type="SMART" id="SM00422">
    <property type="entry name" value="HTH_MERR"/>
    <property type="match status" value="1"/>
</dbReference>
<reference evidence="6 7" key="1">
    <citation type="submission" date="2016-09" db="EMBL/GenBank/DDBJ databases">
        <title>Serratia marcescens MSU-97 and epiphytic antimycotic-producing bacteria.</title>
        <authorList>
            <person name="Matilla M.A."/>
        </authorList>
    </citation>
    <scope>NUCLEOTIDE SEQUENCE [LARGE SCALE GENOMIC DNA]</scope>
    <source>
        <strain evidence="6 7">MSU-97</strain>
    </source>
</reference>
<dbReference type="Gene3D" id="1.10.1660.10">
    <property type="match status" value="1"/>
</dbReference>
<dbReference type="Proteomes" id="UP000185770">
    <property type="component" value="Unassembled WGS sequence"/>
</dbReference>
<feature type="coiled-coil region" evidence="4">
    <location>
        <begin position="80"/>
        <end position="110"/>
    </location>
</feature>
<keyword evidence="3" id="KW-0804">Transcription</keyword>
<dbReference type="InterPro" id="IPR009061">
    <property type="entry name" value="DNA-bd_dom_put_sf"/>
</dbReference>
<dbReference type="AlphaFoldDB" id="A0A1Q4P245"/>
<evidence type="ECO:0000259" key="5">
    <source>
        <dbReference type="PROSITE" id="PS50937"/>
    </source>
</evidence>
<keyword evidence="1" id="KW-0805">Transcription regulation</keyword>
<evidence type="ECO:0000256" key="1">
    <source>
        <dbReference type="ARBA" id="ARBA00023015"/>
    </source>
</evidence>
<dbReference type="SUPFAM" id="SSF46955">
    <property type="entry name" value="Putative DNA-binding domain"/>
    <property type="match status" value="1"/>
</dbReference>